<evidence type="ECO:0000256" key="2">
    <source>
        <dbReference type="ARBA" id="ARBA00012758"/>
    </source>
</evidence>
<dbReference type="Proteomes" id="UP000625283">
    <property type="component" value="Unassembled WGS sequence"/>
</dbReference>
<dbReference type="InterPro" id="IPR023296">
    <property type="entry name" value="Glyco_hydro_beta-prop_sf"/>
</dbReference>
<dbReference type="CDD" id="cd08996">
    <property type="entry name" value="GH32_FFase"/>
    <property type="match status" value="1"/>
</dbReference>
<evidence type="ECO:0000259" key="8">
    <source>
        <dbReference type="Pfam" id="PF08244"/>
    </source>
</evidence>
<dbReference type="Gene3D" id="2.115.10.20">
    <property type="entry name" value="Glycosyl hydrolase domain, family 43"/>
    <property type="match status" value="1"/>
</dbReference>
<keyword evidence="10" id="KW-1185">Reference proteome</keyword>
<keyword evidence="4 5" id="KW-0326">Glycosidase</keyword>
<protein>
    <recommendedName>
        <fullName evidence="2">beta-fructofuranosidase</fullName>
        <ecNumber evidence="2">3.2.1.26</ecNumber>
    </recommendedName>
</protein>
<evidence type="ECO:0000256" key="1">
    <source>
        <dbReference type="ARBA" id="ARBA00009902"/>
    </source>
</evidence>
<evidence type="ECO:0000313" key="9">
    <source>
        <dbReference type="EMBL" id="MBL1411460.1"/>
    </source>
</evidence>
<evidence type="ECO:0000256" key="6">
    <source>
        <dbReference type="SAM" id="SignalP"/>
    </source>
</evidence>
<dbReference type="PANTHER" id="PTHR43101:SF1">
    <property type="entry name" value="BETA-FRUCTOSIDASE"/>
    <property type="match status" value="1"/>
</dbReference>
<dbReference type="GO" id="GO:0016787">
    <property type="term" value="F:hydrolase activity"/>
    <property type="evidence" value="ECO:0007669"/>
    <property type="project" value="UniProtKB-KW"/>
</dbReference>
<dbReference type="Pfam" id="PF00251">
    <property type="entry name" value="Glyco_hydro_32N"/>
    <property type="match status" value="1"/>
</dbReference>
<dbReference type="RefSeq" id="WP_202105174.1">
    <property type="nucleotide sequence ID" value="NZ_JAERTY010000017.1"/>
</dbReference>
<gene>
    <name evidence="9" type="ORF">JKG61_22065</name>
</gene>
<comment type="similarity">
    <text evidence="1 5">Belongs to the glycosyl hydrolase 32 family.</text>
</comment>
<dbReference type="InterPro" id="IPR001362">
    <property type="entry name" value="Glyco_hydro_32"/>
</dbReference>
<proteinExistence type="inferred from homology"/>
<evidence type="ECO:0000256" key="3">
    <source>
        <dbReference type="ARBA" id="ARBA00022801"/>
    </source>
</evidence>
<dbReference type="Gene3D" id="2.60.120.560">
    <property type="entry name" value="Exo-inulinase, domain 1"/>
    <property type="match status" value="1"/>
</dbReference>
<dbReference type="InterPro" id="IPR051214">
    <property type="entry name" value="GH32_Enzymes"/>
</dbReference>
<feature type="chain" id="PRO_5047093065" description="beta-fructofuranosidase" evidence="6">
    <location>
        <begin position="20"/>
        <end position="521"/>
    </location>
</feature>
<sequence length="521" mass="59480">MRHLIFAICILVVCKTANAQYDPVIDTLAKAARQLRDLKSSDPHRPIFHFVNPDGYGQPFDPNGALFWNGRYHMGYIYQKERNDKWEHLWGHIASTDLLHWQIYPDMLTVVDGDAEKDGIFSGGSFLSREGIPHVSYHGWGANSNMAAYSVDPDLRKWVKSELNPLLSTPVSSDSSASPYTAWDPEIWYDNTEDCYYQISGGNPATLFKSRDLKNWIFLGDFIESDKRLNLDFEDVSCPDFFKVGDKYVLLFISHMRGAQYYIGTFANDRFTVEGHGRMNWPGGTFFAPEQLVDDTGRNIYWGWIIERKPVGQEWKYGWSGILSLPRVFSLSENNEVTIAPAEELRTLRYNHYNHQGIKLTAGTKEILTAKGKSLEITARFEKGSGTFGLKVFASPDGREQTIIKYDTKTEELIVDFKNSSIHAPVLMPDYCIKYYQPSDFVETLVSQQRVPMKLKEGEPLSLQVFIDRSVIEIFANGRKCVTQVVYPQLMDSEQIILFSETGAVDVEDIHVWHMAATNSY</sequence>
<evidence type="ECO:0000256" key="5">
    <source>
        <dbReference type="RuleBase" id="RU362110"/>
    </source>
</evidence>
<dbReference type="InterPro" id="IPR013320">
    <property type="entry name" value="ConA-like_dom_sf"/>
</dbReference>
<dbReference type="EC" id="3.2.1.26" evidence="2"/>
<feature type="signal peptide" evidence="6">
    <location>
        <begin position="1"/>
        <end position="19"/>
    </location>
</feature>
<dbReference type="EMBL" id="JAERTY010000017">
    <property type="protein sequence ID" value="MBL1411460.1"/>
    <property type="molecule type" value="Genomic_DNA"/>
</dbReference>
<reference evidence="9 10" key="1">
    <citation type="submission" date="2021-01" db="EMBL/GenBank/DDBJ databases">
        <title>C459-1 draft genome sequence.</title>
        <authorList>
            <person name="Zhang X.-F."/>
        </authorList>
    </citation>
    <scope>NUCLEOTIDE SEQUENCE [LARGE SCALE GENOMIC DNA]</scope>
    <source>
        <strain evidence="10">C459-1</strain>
    </source>
</reference>
<dbReference type="PANTHER" id="PTHR43101">
    <property type="entry name" value="BETA-FRUCTOSIDASE"/>
    <property type="match status" value="1"/>
</dbReference>
<dbReference type="Pfam" id="PF08244">
    <property type="entry name" value="Glyco_hydro_32C"/>
    <property type="match status" value="1"/>
</dbReference>
<feature type="domain" description="Glycosyl hydrolase family 32 C-terminal" evidence="8">
    <location>
        <begin position="344"/>
        <end position="514"/>
    </location>
</feature>
<accession>A0ABS1RAT3</accession>
<evidence type="ECO:0000256" key="4">
    <source>
        <dbReference type="ARBA" id="ARBA00023295"/>
    </source>
</evidence>
<keyword evidence="3 5" id="KW-0378">Hydrolase</keyword>
<dbReference type="InterPro" id="IPR013148">
    <property type="entry name" value="Glyco_hydro_32_N"/>
</dbReference>
<comment type="caution">
    <text evidence="9">The sequence shown here is derived from an EMBL/GenBank/DDBJ whole genome shotgun (WGS) entry which is preliminary data.</text>
</comment>
<keyword evidence="6" id="KW-0732">Signal</keyword>
<dbReference type="SMART" id="SM00640">
    <property type="entry name" value="Glyco_32"/>
    <property type="match status" value="1"/>
</dbReference>
<evidence type="ECO:0000313" key="10">
    <source>
        <dbReference type="Proteomes" id="UP000625283"/>
    </source>
</evidence>
<dbReference type="InterPro" id="IPR013189">
    <property type="entry name" value="Glyco_hydro_32_C"/>
</dbReference>
<evidence type="ECO:0000259" key="7">
    <source>
        <dbReference type="Pfam" id="PF00251"/>
    </source>
</evidence>
<dbReference type="SUPFAM" id="SSF49899">
    <property type="entry name" value="Concanavalin A-like lectins/glucanases"/>
    <property type="match status" value="1"/>
</dbReference>
<feature type="domain" description="Glycosyl hydrolase family 32 N-terminal" evidence="7">
    <location>
        <begin position="61"/>
        <end position="335"/>
    </location>
</feature>
<organism evidence="9 10">
    <name type="scientific">Sphingobacterium faecale</name>
    <dbReference type="NCBI Taxonomy" id="2803775"/>
    <lineage>
        <taxon>Bacteria</taxon>
        <taxon>Pseudomonadati</taxon>
        <taxon>Bacteroidota</taxon>
        <taxon>Sphingobacteriia</taxon>
        <taxon>Sphingobacteriales</taxon>
        <taxon>Sphingobacteriaceae</taxon>
        <taxon>Sphingobacterium</taxon>
    </lineage>
</organism>
<name>A0ABS1RAT3_9SPHI</name>
<dbReference type="SUPFAM" id="SSF75005">
    <property type="entry name" value="Arabinanase/levansucrase/invertase"/>
    <property type="match status" value="1"/>
</dbReference>